<feature type="compositionally biased region" description="Polar residues" evidence="4">
    <location>
        <begin position="51"/>
        <end position="63"/>
    </location>
</feature>
<evidence type="ECO:0000256" key="2">
    <source>
        <dbReference type="ARBA" id="ARBA00024341"/>
    </source>
</evidence>
<dbReference type="InterPro" id="IPR000048">
    <property type="entry name" value="IQ_motif_EF-hand-BS"/>
</dbReference>
<dbReference type="FunCoup" id="A0A1Q3BIR8">
    <property type="interactions" value="2079"/>
</dbReference>
<comment type="similarity">
    <text evidence="2">Belongs to the IQD family.</text>
</comment>
<feature type="region of interest" description="Disordered" evidence="4">
    <location>
        <begin position="607"/>
        <end position="812"/>
    </location>
</feature>
<dbReference type="InterPro" id="IPR025064">
    <property type="entry name" value="DUF4005"/>
</dbReference>
<evidence type="ECO:0000256" key="3">
    <source>
        <dbReference type="ARBA" id="ARBA00024378"/>
    </source>
</evidence>
<feature type="domain" description="DUF4005" evidence="5">
    <location>
        <begin position="704"/>
        <end position="788"/>
    </location>
</feature>
<dbReference type="SMART" id="SM00015">
    <property type="entry name" value="IQ"/>
    <property type="match status" value="2"/>
</dbReference>
<evidence type="ECO:0000313" key="6">
    <source>
        <dbReference type="EMBL" id="GAV67855.1"/>
    </source>
</evidence>
<comment type="subunit">
    <text evidence="3">Binds to multiple calmodulin (CaM) in the presence of Ca(2+) and CaM-like proteins.</text>
</comment>
<evidence type="ECO:0000259" key="5">
    <source>
        <dbReference type="Pfam" id="PF13178"/>
    </source>
</evidence>
<feature type="compositionally biased region" description="Polar residues" evidence="4">
    <location>
        <begin position="633"/>
        <end position="659"/>
    </location>
</feature>
<comment type="caution">
    <text evidence="6">The sequence shown here is derived from an EMBL/GenBank/DDBJ whole genome shotgun (WGS) entry which is preliminary data.</text>
</comment>
<keyword evidence="1" id="KW-0112">Calmodulin-binding</keyword>
<feature type="region of interest" description="Disordered" evidence="4">
    <location>
        <begin position="51"/>
        <end position="77"/>
    </location>
</feature>
<feature type="compositionally biased region" description="Polar residues" evidence="4">
    <location>
        <begin position="776"/>
        <end position="795"/>
    </location>
</feature>
<dbReference type="EMBL" id="BDDD01000589">
    <property type="protein sequence ID" value="GAV67855.1"/>
    <property type="molecule type" value="Genomic_DNA"/>
</dbReference>
<dbReference type="GO" id="GO:0005516">
    <property type="term" value="F:calmodulin binding"/>
    <property type="evidence" value="ECO:0007669"/>
    <property type="project" value="UniProtKB-KW"/>
</dbReference>
<reference evidence="7" key="1">
    <citation type="submission" date="2016-04" db="EMBL/GenBank/DDBJ databases">
        <title>Cephalotus genome sequencing.</title>
        <authorList>
            <person name="Fukushima K."/>
            <person name="Hasebe M."/>
            <person name="Fang X."/>
        </authorList>
    </citation>
    <scope>NUCLEOTIDE SEQUENCE [LARGE SCALE GENOMIC DNA]</scope>
    <source>
        <strain evidence="7">cv. St1</strain>
    </source>
</reference>
<dbReference type="STRING" id="3775.A0A1Q3BIR8"/>
<dbReference type="Pfam" id="PF00612">
    <property type="entry name" value="IQ"/>
    <property type="match status" value="2"/>
</dbReference>
<dbReference type="AlphaFoldDB" id="A0A1Q3BIR8"/>
<evidence type="ECO:0000313" key="7">
    <source>
        <dbReference type="Proteomes" id="UP000187406"/>
    </source>
</evidence>
<feature type="region of interest" description="Disordered" evidence="4">
    <location>
        <begin position="529"/>
        <end position="575"/>
    </location>
</feature>
<organism evidence="6 7">
    <name type="scientific">Cephalotus follicularis</name>
    <name type="common">Albany pitcher plant</name>
    <dbReference type="NCBI Taxonomy" id="3775"/>
    <lineage>
        <taxon>Eukaryota</taxon>
        <taxon>Viridiplantae</taxon>
        <taxon>Streptophyta</taxon>
        <taxon>Embryophyta</taxon>
        <taxon>Tracheophyta</taxon>
        <taxon>Spermatophyta</taxon>
        <taxon>Magnoliopsida</taxon>
        <taxon>eudicotyledons</taxon>
        <taxon>Gunneridae</taxon>
        <taxon>Pentapetalae</taxon>
        <taxon>rosids</taxon>
        <taxon>fabids</taxon>
        <taxon>Oxalidales</taxon>
        <taxon>Cephalotaceae</taxon>
        <taxon>Cephalotus</taxon>
    </lineage>
</organism>
<feature type="compositionally biased region" description="Basic and acidic residues" evidence="4">
    <location>
        <begin position="543"/>
        <end position="559"/>
    </location>
</feature>
<protein>
    <submittedName>
        <fullName evidence="6">IQ domain-containing protein/DUF4005 domain-containing protein</fullName>
    </submittedName>
</protein>
<keyword evidence="7" id="KW-1185">Reference proteome</keyword>
<dbReference type="Pfam" id="PF13178">
    <property type="entry name" value="DUF4005"/>
    <property type="match status" value="1"/>
</dbReference>
<dbReference type="Gene3D" id="1.20.5.190">
    <property type="match status" value="1"/>
</dbReference>
<evidence type="ECO:0000256" key="1">
    <source>
        <dbReference type="ARBA" id="ARBA00022860"/>
    </source>
</evidence>
<gene>
    <name evidence="6" type="ORF">CFOL_v3_11359</name>
</gene>
<dbReference type="OrthoDB" id="1747078at2759"/>
<name>A0A1Q3BIR8_CEPFO</name>
<evidence type="ECO:0000256" key="4">
    <source>
        <dbReference type="SAM" id="MobiDB-lite"/>
    </source>
</evidence>
<accession>A0A1Q3BIR8</accession>
<dbReference type="PANTHER" id="PTHR32295:SF154">
    <property type="entry name" value="PROTEIN IQ-DOMAIN 32"/>
    <property type="match status" value="1"/>
</dbReference>
<proteinExistence type="inferred from homology"/>
<dbReference type="InParanoid" id="A0A1Q3BIR8"/>
<sequence length="812" mass="89697">MGRSTACFKIIACGSDSADKDDLEVTESKASGDKRGWSFRRRSARHRVLSNTVISETTSSGKQESPESAPLNIQPPDNPIVPEIISLKQYTDEKTQLSAPVDLEPQLSAPVALETQLDTHVYSEPQFSTLVDSKVCKTIGTISKEDDVNLDDSVVIVIQSAVRGFLGQKELVKLKNVVKLQAAVRGHLVRRHAVGTLRCVQAIVKMQVLVRARRARLSLEGSGSYTEKNLDLKQTTDNCNSKASEKENSATKSNITYTSIEKLLSNRFARQLMESTPMNKPINIKCDVSKPNSAWNWLERWVTVSSLKSTPKLELMAEHTEREKNENGASPMDYQSQSEIFCEPAVKSSIEESIVPSECEENLITYDADHFQFQSLVRENLEQRRLENTSTYNAKVSQMDINSVSNQTIQVAVNSLSELHSLPCKPELESELPKRSMKRYASEQLETEGKNFVLGSRKASNPAFVAAQTKFEGLSSTANSGKSIGSSYQDVGVESNIDTVSSETDTIIIAKELSIPESQVLHRNQVGGSECGTELSVTSTLDSPDRSEVGNLELEHQAKVPDPNSRSVDVEAKDASSLAMSNFSYSVTDEPDKYDDANCKCETFDSQQVELKPEGGVSDLQRQPESETGHQAYRSSPEASPRSHITVQESQGTPSSQVSLKAKKKKTDKSQFNQKRAPLSAGKRSPLNQNHESSSRNSMELLHKDQKNGKRRKSFGSPKLDHVDQEPGDSSSSSSIPHFMQATESARAKVNANNSPRSSPDVLDRDIYIKKRHSLPGTNGRQGSPRIQRSMSQAQEVAKGNGSHPHDRKWQR</sequence>
<feature type="compositionally biased region" description="Polar residues" evidence="4">
    <location>
        <begin position="686"/>
        <end position="698"/>
    </location>
</feature>
<dbReference type="PROSITE" id="PS50096">
    <property type="entry name" value="IQ"/>
    <property type="match status" value="2"/>
</dbReference>
<dbReference type="PANTHER" id="PTHR32295">
    <property type="entry name" value="IQ-DOMAIN 5-RELATED"/>
    <property type="match status" value="1"/>
</dbReference>
<dbReference type="Proteomes" id="UP000187406">
    <property type="component" value="Unassembled WGS sequence"/>
</dbReference>